<sequence length="298" mass="33295">MPFTYRDKPSLSERLRGKSGDQLFQDLEKELEDNRKMFFETSPTWGTTPRSGSFSRSVVFRLVHTSLRPFIPSASAVICLHFVRPEMVRCVFLNVMASEPVFVNIYPEHYRGVVDNSSLFPMFQQSKLKGFISVSTLLGQVSNQDELDICLCVPTDAKVADGGEGRVLNVGFSQNEGVKKSLFSRINLGGGWKIFNFDGRVPRLAPWLEIELVRSTLDSCCDVYPQHNASTGSSVAFQVLLGQCITVLHIGAGCLRSFRQTLHISCDEWIEQLLGLDPCQARKTSDGTKSLTFLVQIT</sequence>
<evidence type="ECO:0000313" key="1">
    <source>
        <dbReference type="EMBL" id="CAD7413252.1"/>
    </source>
</evidence>
<reference evidence="1" key="1">
    <citation type="submission" date="2020-11" db="EMBL/GenBank/DDBJ databases">
        <authorList>
            <person name="Tran Van P."/>
        </authorList>
    </citation>
    <scope>NUCLEOTIDE SEQUENCE</scope>
</reference>
<proteinExistence type="predicted"/>
<protein>
    <submittedName>
        <fullName evidence="1">Uncharacterized protein</fullName>
    </submittedName>
</protein>
<dbReference type="AlphaFoldDB" id="A0A7R9DG61"/>
<organism evidence="1">
    <name type="scientific">Timema poppense</name>
    <name type="common">Walking stick</name>
    <dbReference type="NCBI Taxonomy" id="170557"/>
    <lineage>
        <taxon>Eukaryota</taxon>
        <taxon>Metazoa</taxon>
        <taxon>Ecdysozoa</taxon>
        <taxon>Arthropoda</taxon>
        <taxon>Hexapoda</taxon>
        <taxon>Insecta</taxon>
        <taxon>Pterygota</taxon>
        <taxon>Neoptera</taxon>
        <taxon>Polyneoptera</taxon>
        <taxon>Phasmatodea</taxon>
        <taxon>Timematodea</taxon>
        <taxon>Timematoidea</taxon>
        <taxon>Timematidae</taxon>
        <taxon>Timema</taxon>
    </lineage>
</organism>
<gene>
    <name evidence="1" type="ORF">TPSB3V08_LOCUS8907</name>
</gene>
<dbReference type="EMBL" id="OD006698">
    <property type="protein sequence ID" value="CAD7413252.1"/>
    <property type="molecule type" value="Genomic_DNA"/>
</dbReference>
<accession>A0A7R9DG61</accession>
<name>A0A7R9DG61_TIMPO</name>